<dbReference type="Proteomes" id="UP001290462">
    <property type="component" value="Unassembled WGS sequence"/>
</dbReference>
<dbReference type="PROSITE" id="PS50987">
    <property type="entry name" value="HTH_ARSR_2"/>
    <property type="match status" value="1"/>
</dbReference>
<keyword evidence="1" id="KW-0805">Transcription regulation</keyword>
<name>A0AAW9K5N7_CARML</name>
<dbReference type="SMART" id="SM00418">
    <property type="entry name" value="HTH_ARSR"/>
    <property type="match status" value="1"/>
</dbReference>
<protein>
    <submittedName>
        <fullName evidence="6">Metalloregulator ArsR/SmtB family transcription factor</fullName>
    </submittedName>
</protein>
<dbReference type="PANTHER" id="PTHR43132:SF6">
    <property type="entry name" value="HTH-TYPE TRANSCRIPTIONAL REPRESSOR CZRA"/>
    <property type="match status" value="1"/>
</dbReference>
<accession>A0AAW9K5N7</accession>
<dbReference type="PROSITE" id="PS00846">
    <property type="entry name" value="HTH_ARSR_1"/>
    <property type="match status" value="1"/>
</dbReference>
<evidence type="ECO:0000256" key="1">
    <source>
        <dbReference type="ARBA" id="ARBA00023015"/>
    </source>
</evidence>
<evidence type="ECO:0000259" key="5">
    <source>
        <dbReference type="PROSITE" id="PS50987"/>
    </source>
</evidence>
<proteinExistence type="predicted"/>
<evidence type="ECO:0000313" key="6">
    <source>
        <dbReference type="EMBL" id="MDZ5758556.1"/>
    </source>
</evidence>
<dbReference type="SUPFAM" id="SSF46785">
    <property type="entry name" value="Winged helix' DNA-binding domain"/>
    <property type="match status" value="1"/>
</dbReference>
<dbReference type="Pfam" id="PF01022">
    <property type="entry name" value="HTH_5"/>
    <property type="match status" value="1"/>
</dbReference>
<organism evidence="6 7">
    <name type="scientific">Carnobacterium maltaromaticum</name>
    <name type="common">Carnobacterium piscicola</name>
    <dbReference type="NCBI Taxonomy" id="2751"/>
    <lineage>
        <taxon>Bacteria</taxon>
        <taxon>Bacillati</taxon>
        <taxon>Bacillota</taxon>
        <taxon>Bacilli</taxon>
        <taxon>Lactobacillales</taxon>
        <taxon>Carnobacteriaceae</taxon>
        <taxon>Carnobacterium</taxon>
    </lineage>
</organism>
<sequence length="113" mass="12864">MEESNKIVQPEIVQRVMNKLPEADIVAKLSDFIKVLGDGTRIKIIWILEENEMCVNDLAVALNMSQSAVSHQLKTLKTANVVKSKREGKNIFYSLSDDHVKDIFLKTLEHIQE</sequence>
<evidence type="ECO:0000256" key="4">
    <source>
        <dbReference type="ARBA" id="ARBA00043263"/>
    </source>
</evidence>
<dbReference type="InterPro" id="IPR018334">
    <property type="entry name" value="ArsR_HTH"/>
</dbReference>
<keyword evidence="4" id="KW-0105">Cadmium resistance</keyword>
<dbReference type="NCBIfam" id="NF033788">
    <property type="entry name" value="HTH_metalloreg"/>
    <property type="match status" value="1"/>
</dbReference>
<keyword evidence="3" id="KW-0804">Transcription</keyword>
<dbReference type="GO" id="GO:0046686">
    <property type="term" value="P:response to cadmium ion"/>
    <property type="evidence" value="ECO:0007669"/>
    <property type="project" value="UniProtKB-KW"/>
</dbReference>
<dbReference type="InterPro" id="IPR036390">
    <property type="entry name" value="WH_DNA-bd_sf"/>
</dbReference>
<keyword evidence="2" id="KW-0238">DNA-binding</keyword>
<dbReference type="InterPro" id="IPR001845">
    <property type="entry name" value="HTH_ArsR_DNA-bd_dom"/>
</dbReference>
<evidence type="ECO:0000256" key="2">
    <source>
        <dbReference type="ARBA" id="ARBA00023125"/>
    </source>
</evidence>
<reference evidence="6" key="1">
    <citation type="submission" date="2023-08" db="EMBL/GenBank/DDBJ databases">
        <title>Genomic characterization of piscicolin 126 produced by Carnobacterium maltaromaticum CM22 strain isolated from salmon (Salmo salar).</title>
        <authorList>
            <person name="Gonzalez-Gragera E."/>
            <person name="Garcia-Lopez J.D."/>
            <person name="Teso-Perez C."/>
            <person name="Gimenez-Hernandez I."/>
            <person name="Peralta-Sanchez J.M."/>
            <person name="Valdivia E."/>
            <person name="Montalban-Lopez M."/>
            <person name="Martin-Platero A.M."/>
            <person name="Banos A."/>
            <person name="Martinez-Bueno M."/>
        </authorList>
    </citation>
    <scope>NUCLEOTIDE SEQUENCE</scope>
    <source>
        <strain evidence="6">CM22</strain>
    </source>
</reference>
<dbReference type="GeneID" id="83605412"/>
<dbReference type="InterPro" id="IPR011991">
    <property type="entry name" value="ArsR-like_HTH"/>
</dbReference>
<dbReference type="AlphaFoldDB" id="A0AAW9K5N7"/>
<evidence type="ECO:0000256" key="3">
    <source>
        <dbReference type="ARBA" id="ARBA00023163"/>
    </source>
</evidence>
<dbReference type="CDD" id="cd00090">
    <property type="entry name" value="HTH_ARSR"/>
    <property type="match status" value="1"/>
</dbReference>
<gene>
    <name evidence="6" type="ORF">RAK27_07740</name>
</gene>
<dbReference type="PANTHER" id="PTHR43132">
    <property type="entry name" value="ARSENICAL RESISTANCE OPERON REPRESSOR ARSR-RELATED"/>
    <property type="match status" value="1"/>
</dbReference>
<evidence type="ECO:0000313" key="7">
    <source>
        <dbReference type="Proteomes" id="UP001290462"/>
    </source>
</evidence>
<dbReference type="InterPro" id="IPR051011">
    <property type="entry name" value="Metal_resp_trans_reg"/>
</dbReference>
<dbReference type="Gene3D" id="1.10.10.10">
    <property type="entry name" value="Winged helix-like DNA-binding domain superfamily/Winged helix DNA-binding domain"/>
    <property type="match status" value="1"/>
</dbReference>
<dbReference type="GO" id="GO:0003677">
    <property type="term" value="F:DNA binding"/>
    <property type="evidence" value="ECO:0007669"/>
    <property type="project" value="UniProtKB-KW"/>
</dbReference>
<dbReference type="PRINTS" id="PR00778">
    <property type="entry name" value="HTHARSR"/>
</dbReference>
<comment type="caution">
    <text evidence="6">The sequence shown here is derived from an EMBL/GenBank/DDBJ whole genome shotgun (WGS) entry which is preliminary data.</text>
</comment>
<dbReference type="GO" id="GO:0003700">
    <property type="term" value="F:DNA-binding transcription factor activity"/>
    <property type="evidence" value="ECO:0007669"/>
    <property type="project" value="InterPro"/>
</dbReference>
<dbReference type="RefSeq" id="WP_010054725.1">
    <property type="nucleotide sequence ID" value="NZ_CAJGUR010000058.1"/>
</dbReference>
<feature type="domain" description="HTH arsR-type" evidence="5">
    <location>
        <begin position="21"/>
        <end position="113"/>
    </location>
</feature>
<dbReference type="EMBL" id="JAVBVO010000003">
    <property type="protein sequence ID" value="MDZ5758556.1"/>
    <property type="molecule type" value="Genomic_DNA"/>
</dbReference>
<dbReference type="InterPro" id="IPR036388">
    <property type="entry name" value="WH-like_DNA-bd_sf"/>
</dbReference>